<evidence type="ECO:0000259" key="2">
    <source>
        <dbReference type="Pfam" id="PF12776"/>
    </source>
</evidence>
<dbReference type="KEGG" id="pgr:PGTG_15967"/>
<dbReference type="EMBL" id="DS178329">
    <property type="protein sequence ID" value="EFP90119.2"/>
    <property type="molecule type" value="Genomic_DNA"/>
</dbReference>
<dbReference type="OrthoDB" id="76215at2759"/>
<feature type="compositionally biased region" description="Low complexity" evidence="1">
    <location>
        <begin position="20"/>
        <end position="44"/>
    </location>
</feature>
<organism evidence="3 4">
    <name type="scientific">Puccinia graminis f. sp. tritici (strain CRL 75-36-700-3 / race SCCL)</name>
    <name type="common">Black stem rust fungus</name>
    <dbReference type="NCBI Taxonomy" id="418459"/>
    <lineage>
        <taxon>Eukaryota</taxon>
        <taxon>Fungi</taxon>
        <taxon>Dikarya</taxon>
        <taxon>Basidiomycota</taxon>
        <taxon>Pucciniomycotina</taxon>
        <taxon>Pucciniomycetes</taxon>
        <taxon>Pucciniales</taxon>
        <taxon>Pucciniaceae</taxon>
        <taxon>Puccinia</taxon>
    </lineage>
</organism>
<proteinExistence type="predicted"/>
<feature type="region of interest" description="Disordered" evidence="1">
    <location>
        <begin position="14"/>
        <end position="64"/>
    </location>
</feature>
<dbReference type="PANTHER" id="PTHR47072">
    <property type="match status" value="1"/>
</dbReference>
<reference evidence="4" key="2">
    <citation type="journal article" date="2011" name="Proc. Natl. Acad. Sci. U.S.A.">
        <title>Obligate biotrophy features unraveled by the genomic analysis of rust fungi.</title>
        <authorList>
            <person name="Duplessis S."/>
            <person name="Cuomo C.A."/>
            <person name="Lin Y.-C."/>
            <person name="Aerts A."/>
            <person name="Tisserant E."/>
            <person name="Veneault-Fourrey C."/>
            <person name="Joly D.L."/>
            <person name="Hacquard S."/>
            <person name="Amselem J."/>
            <person name="Cantarel B.L."/>
            <person name="Chiu R."/>
            <person name="Coutinho P.M."/>
            <person name="Feau N."/>
            <person name="Field M."/>
            <person name="Frey P."/>
            <person name="Gelhaye E."/>
            <person name="Goldberg J."/>
            <person name="Grabherr M.G."/>
            <person name="Kodira C.D."/>
            <person name="Kohler A."/>
            <person name="Kuees U."/>
            <person name="Lindquist E.A."/>
            <person name="Lucas S.M."/>
            <person name="Mago R."/>
            <person name="Mauceli E."/>
            <person name="Morin E."/>
            <person name="Murat C."/>
            <person name="Pangilinan J.L."/>
            <person name="Park R."/>
            <person name="Pearson M."/>
            <person name="Quesneville H."/>
            <person name="Rouhier N."/>
            <person name="Sakthikumar S."/>
            <person name="Salamov A.A."/>
            <person name="Schmutz J."/>
            <person name="Selles B."/>
            <person name="Shapiro H."/>
            <person name="Tanguay P."/>
            <person name="Tuskan G.A."/>
            <person name="Henrissat B."/>
            <person name="Van de Peer Y."/>
            <person name="Rouze P."/>
            <person name="Ellis J.G."/>
            <person name="Dodds P.N."/>
            <person name="Schein J.E."/>
            <person name="Zhong S."/>
            <person name="Hamelin R.C."/>
            <person name="Grigoriev I.V."/>
            <person name="Szabo L.J."/>
            <person name="Martin F."/>
        </authorList>
    </citation>
    <scope>NUCLEOTIDE SEQUENCE [LARGE SCALE GENOMIC DNA]</scope>
    <source>
        <strain evidence="4">CRL 75-36-700-3 / race SCCL</strain>
    </source>
</reference>
<feature type="region of interest" description="Disordered" evidence="1">
    <location>
        <begin position="193"/>
        <end position="264"/>
    </location>
</feature>
<evidence type="ECO:0000313" key="3">
    <source>
        <dbReference type="EMBL" id="EFP90119.2"/>
    </source>
</evidence>
<dbReference type="Proteomes" id="UP000008783">
    <property type="component" value="Unassembled WGS sequence"/>
</dbReference>
<dbReference type="AlphaFoldDB" id="E3L0R5"/>
<dbReference type="Pfam" id="PF12776">
    <property type="entry name" value="Myb_DNA-bind_3"/>
    <property type="match status" value="1"/>
</dbReference>
<evidence type="ECO:0000256" key="1">
    <source>
        <dbReference type="SAM" id="MobiDB-lite"/>
    </source>
</evidence>
<gene>
    <name evidence="3" type="ORF">PGTG_15967</name>
</gene>
<feature type="domain" description="Myb/SANT-like" evidence="2">
    <location>
        <begin position="61"/>
        <end position="155"/>
    </location>
</feature>
<dbReference type="PANTHER" id="PTHR47072:SF4">
    <property type="entry name" value="MYB_SANT-LIKE DOMAIN-CONTAINING PROTEIN"/>
    <property type="match status" value="1"/>
</dbReference>
<dbReference type="HOGENOM" id="CLU_058279_0_0_1"/>
<sequence>MDALLDPAIFTSDFSEASLTNTPTPKNPATTNKPIPKARMPAAKAPKKNKKEKEDKTPPHSWTHDQKAQLLEGIADCIGKGLATDNGNLNKIGWTTLMDRINTRFEIDLNRDQIKNAKNKLRETYVDYKFLRDQSGFGWDPEKQTPTADKATWDELIQSHPRRGFGKLKDKPFPFYDLAHQVFSGTFATGDMADEEDMPDLNNTPIAEITPVNRAKPAQTQPSKTPKRPAMIIDPDDSDNEVDPESSAPPVKRTREGKNEAIKSSLGGISSAIDRLTDLKEKESAAATSQSCSETYSEKALSKCALMFSEKVSDETYIGFIKVLEKENKARTFLTLACTQPDNICEMWLQKEVSKFVSISFKSQMFKLI</sequence>
<feature type="compositionally biased region" description="Acidic residues" evidence="1">
    <location>
        <begin position="234"/>
        <end position="244"/>
    </location>
</feature>
<dbReference type="InParanoid" id="E3L0R5"/>
<feature type="compositionally biased region" description="Basic and acidic residues" evidence="1">
    <location>
        <begin position="51"/>
        <end position="64"/>
    </location>
</feature>
<keyword evidence="4" id="KW-1185">Reference proteome</keyword>
<dbReference type="GeneID" id="10546097"/>
<dbReference type="VEuPathDB" id="FungiDB:PGTG_15967"/>
<reference key="1">
    <citation type="submission" date="2007-01" db="EMBL/GenBank/DDBJ databases">
        <title>The Genome Sequence of Puccinia graminis f. sp. tritici Strain CRL 75-36-700-3.</title>
        <authorList>
            <consortium name="The Broad Institute Genome Sequencing Platform"/>
            <person name="Birren B."/>
            <person name="Lander E."/>
            <person name="Galagan J."/>
            <person name="Nusbaum C."/>
            <person name="Devon K."/>
            <person name="Cuomo C."/>
            <person name="Jaffe D."/>
            <person name="Butler J."/>
            <person name="Alvarez P."/>
            <person name="Gnerre S."/>
            <person name="Grabherr M."/>
            <person name="Mauceli E."/>
            <person name="Brockman W."/>
            <person name="Young S."/>
            <person name="LaButti K."/>
            <person name="Sykes S."/>
            <person name="DeCaprio D."/>
            <person name="Crawford M."/>
            <person name="Koehrsen M."/>
            <person name="Engels R."/>
            <person name="Montgomery P."/>
            <person name="Pearson M."/>
            <person name="Howarth C."/>
            <person name="Larson L."/>
            <person name="White J."/>
            <person name="Zeng Q."/>
            <person name="Kodira C."/>
            <person name="Yandava C."/>
            <person name="Alvarado L."/>
            <person name="O'Leary S."/>
            <person name="Szabo L."/>
            <person name="Dean R."/>
            <person name="Schein J."/>
        </authorList>
    </citation>
    <scope>NUCLEOTIDE SEQUENCE</scope>
    <source>
        <strain>CRL 75-36-700-3</strain>
    </source>
</reference>
<dbReference type="RefSeq" id="XP_003334538.2">
    <property type="nucleotide sequence ID" value="XM_003334490.2"/>
</dbReference>
<name>E3L0R5_PUCGT</name>
<protein>
    <recommendedName>
        <fullName evidence="2">Myb/SANT-like domain-containing protein</fullName>
    </recommendedName>
</protein>
<dbReference type="InterPro" id="IPR024752">
    <property type="entry name" value="Myb/SANT-like_dom"/>
</dbReference>
<evidence type="ECO:0000313" key="4">
    <source>
        <dbReference type="Proteomes" id="UP000008783"/>
    </source>
</evidence>
<accession>E3L0R5</accession>